<keyword evidence="3" id="KW-1185">Reference proteome</keyword>
<dbReference type="AlphaFoldDB" id="A0A811U6K1"/>
<evidence type="ECO:0000313" key="2">
    <source>
        <dbReference type="EMBL" id="CAD6994872.1"/>
    </source>
</evidence>
<proteinExistence type="predicted"/>
<comment type="caution">
    <text evidence="2">The sequence shown here is derived from an EMBL/GenBank/DDBJ whole genome shotgun (WGS) entry which is preliminary data.</text>
</comment>
<accession>A0A811U6K1</accession>
<protein>
    <submittedName>
        <fullName evidence="2">(Mediterranean fruit fly) hypothetical protein</fullName>
    </submittedName>
</protein>
<sequence>MFAAVENVQNSKKKCTPRPRLPPQRHIPIVLEPPTLDLHGEKQQVQMYRLSQRLHTPTICFALNSGTHFPKQTSGNTFSIEILRSNYERTCIEMFVGMSVCNCIHIFYDWICVYI</sequence>
<dbReference type="EMBL" id="CAJHJT010000001">
    <property type="protein sequence ID" value="CAD6994872.1"/>
    <property type="molecule type" value="Genomic_DNA"/>
</dbReference>
<dbReference type="Proteomes" id="UP000606786">
    <property type="component" value="Unassembled WGS sequence"/>
</dbReference>
<evidence type="ECO:0000256" key="1">
    <source>
        <dbReference type="SAM" id="MobiDB-lite"/>
    </source>
</evidence>
<feature type="region of interest" description="Disordered" evidence="1">
    <location>
        <begin position="1"/>
        <end position="24"/>
    </location>
</feature>
<reference evidence="2" key="1">
    <citation type="submission" date="2020-11" db="EMBL/GenBank/DDBJ databases">
        <authorList>
            <person name="Whitehead M."/>
        </authorList>
    </citation>
    <scope>NUCLEOTIDE SEQUENCE</scope>
    <source>
        <strain evidence="2">EGII</strain>
    </source>
</reference>
<name>A0A811U6K1_CERCA</name>
<organism evidence="2 3">
    <name type="scientific">Ceratitis capitata</name>
    <name type="common">Mediterranean fruit fly</name>
    <name type="synonym">Tephritis capitata</name>
    <dbReference type="NCBI Taxonomy" id="7213"/>
    <lineage>
        <taxon>Eukaryota</taxon>
        <taxon>Metazoa</taxon>
        <taxon>Ecdysozoa</taxon>
        <taxon>Arthropoda</taxon>
        <taxon>Hexapoda</taxon>
        <taxon>Insecta</taxon>
        <taxon>Pterygota</taxon>
        <taxon>Neoptera</taxon>
        <taxon>Endopterygota</taxon>
        <taxon>Diptera</taxon>
        <taxon>Brachycera</taxon>
        <taxon>Muscomorpha</taxon>
        <taxon>Tephritoidea</taxon>
        <taxon>Tephritidae</taxon>
        <taxon>Ceratitis</taxon>
        <taxon>Ceratitis</taxon>
    </lineage>
</organism>
<evidence type="ECO:0000313" key="3">
    <source>
        <dbReference type="Proteomes" id="UP000606786"/>
    </source>
</evidence>
<gene>
    <name evidence="2" type="ORF">CCAP1982_LOCUS3607</name>
</gene>